<dbReference type="PANTHER" id="PTHR33110">
    <property type="entry name" value="F-BOX/KELCH-REPEAT PROTEIN-RELATED"/>
    <property type="match status" value="1"/>
</dbReference>
<dbReference type="EMBL" id="RWGY01000011">
    <property type="protein sequence ID" value="TVU32301.1"/>
    <property type="molecule type" value="Genomic_DNA"/>
</dbReference>
<proteinExistence type="predicted"/>
<evidence type="ECO:0000313" key="2">
    <source>
        <dbReference type="EMBL" id="TVU32301.1"/>
    </source>
</evidence>
<accession>A0A5J9V9X7</accession>
<organism evidence="2 3">
    <name type="scientific">Eragrostis curvula</name>
    <name type="common">weeping love grass</name>
    <dbReference type="NCBI Taxonomy" id="38414"/>
    <lineage>
        <taxon>Eukaryota</taxon>
        <taxon>Viridiplantae</taxon>
        <taxon>Streptophyta</taxon>
        <taxon>Embryophyta</taxon>
        <taxon>Tracheophyta</taxon>
        <taxon>Spermatophyta</taxon>
        <taxon>Magnoliopsida</taxon>
        <taxon>Liliopsida</taxon>
        <taxon>Poales</taxon>
        <taxon>Poaceae</taxon>
        <taxon>PACMAD clade</taxon>
        <taxon>Chloridoideae</taxon>
        <taxon>Eragrostideae</taxon>
        <taxon>Eragrostidinae</taxon>
        <taxon>Eragrostis</taxon>
    </lineage>
</organism>
<feature type="domain" description="KIB1-4 beta-propeller" evidence="1">
    <location>
        <begin position="154"/>
        <end position="310"/>
    </location>
</feature>
<sequence>MAAWGNLDDILVARILKYLPCLAHRAVFDPVCRNWLKVARAVPPLPRLPWLLLPSAVAEEPLFFCLGCRTTHRASLPDDVRGARWCGSFQGGGLIIALQQAGGYVLHSLHSGRRILVPEILRTPGPVNDHGMVIHAARAARHQGVYIMAALVGGSIADVINYNGHGLDGFHVLTDDEEVLVYVPERAPDGALTTRLVTYRFPDHETIETQLTREGLWNAACAITRYLVEYAGKLVMVVRTLSPYEWLPAFSFFELVPELAPAQDGVRLASWVPMPAISGILVVGRCCSMSYTTWGIDFDGVYFLDDATSSEDEVTRALEPAATRRYPCSDMGWVSLEGEIRKIFPQRPPSESSRASSGELRG</sequence>
<name>A0A5J9V9X7_9POAL</name>
<comment type="caution">
    <text evidence="2">The sequence shown here is derived from an EMBL/GenBank/DDBJ whole genome shotgun (WGS) entry which is preliminary data.</text>
</comment>
<dbReference type="AlphaFoldDB" id="A0A5J9V9X7"/>
<dbReference type="OrthoDB" id="686362at2759"/>
<dbReference type="Proteomes" id="UP000324897">
    <property type="component" value="Chromosome 1"/>
</dbReference>
<gene>
    <name evidence="2" type="ORF">EJB05_24026</name>
</gene>
<dbReference type="InterPro" id="IPR005174">
    <property type="entry name" value="KIB1-4_b-propeller"/>
</dbReference>
<protein>
    <recommendedName>
        <fullName evidence="1">KIB1-4 beta-propeller domain-containing protein</fullName>
    </recommendedName>
</protein>
<evidence type="ECO:0000259" key="1">
    <source>
        <dbReference type="Pfam" id="PF03478"/>
    </source>
</evidence>
<reference evidence="2 3" key="1">
    <citation type="journal article" date="2019" name="Sci. Rep.">
        <title>A high-quality genome of Eragrostis curvula grass provides insights into Poaceae evolution and supports new strategies to enhance forage quality.</title>
        <authorList>
            <person name="Carballo J."/>
            <person name="Santos B.A.C.M."/>
            <person name="Zappacosta D."/>
            <person name="Garbus I."/>
            <person name="Selva J.P."/>
            <person name="Gallo C.A."/>
            <person name="Diaz A."/>
            <person name="Albertini E."/>
            <person name="Caccamo M."/>
            <person name="Echenique V."/>
        </authorList>
    </citation>
    <scope>NUCLEOTIDE SEQUENCE [LARGE SCALE GENOMIC DNA]</scope>
    <source>
        <strain evidence="3">cv. Victoria</strain>
        <tissue evidence="2">Leaf</tissue>
    </source>
</reference>
<evidence type="ECO:0000313" key="3">
    <source>
        <dbReference type="Proteomes" id="UP000324897"/>
    </source>
</evidence>
<feature type="non-terminal residue" evidence="2">
    <location>
        <position position="1"/>
    </location>
</feature>
<dbReference type="Pfam" id="PF03478">
    <property type="entry name" value="Beta-prop_KIB1-4"/>
    <property type="match status" value="1"/>
</dbReference>
<keyword evidence="3" id="KW-1185">Reference proteome</keyword>
<dbReference type="Gramene" id="TVU32301">
    <property type="protein sequence ID" value="TVU32301"/>
    <property type="gene ID" value="EJB05_24026"/>
</dbReference>
<dbReference type="PANTHER" id="PTHR33110:SF144">
    <property type="entry name" value="OS01G0660700 PROTEIN"/>
    <property type="match status" value="1"/>
</dbReference>